<protein>
    <submittedName>
        <fullName evidence="1">Uncharacterized protein</fullName>
    </submittedName>
</protein>
<dbReference type="AlphaFoldDB" id="A0A068QWE5"/>
<evidence type="ECO:0000313" key="1">
    <source>
        <dbReference type="EMBL" id="CDG19109.1"/>
    </source>
</evidence>
<dbReference type="HOGENOM" id="CLU_3105468_0_0_6"/>
<reference evidence="1 2" key="1">
    <citation type="submission" date="2013-07" db="EMBL/GenBank/DDBJ databases">
        <authorList>
            <person name="Genoscope - CEA"/>
        </authorList>
    </citation>
    <scope>NUCLEOTIDE SEQUENCE [LARGE SCALE GENOMIC DNA]</scope>
    <source>
        <strain evidence="2">FRM16 / DSM 17909</strain>
    </source>
</reference>
<sequence length="51" mass="5924">MFSVLKSYKTNRQTAPALAVWEESQNETGEKIFRKLQFLDQKRIAGKVSLH</sequence>
<dbReference type="Proteomes" id="UP000032721">
    <property type="component" value="Chromosome"/>
</dbReference>
<dbReference type="EMBL" id="FO704550">
    <property type="protein sequence ID" value="CDG19109.1"/>
    <property type="molecule type" value="Genomic_DNA"/>
</dbReference>
<dbReference type="KEGG" id="xdo:XDD1_3419"/>
<organism evidence="1 2">
    <name type="scientific">Xenorhabdus doucetiae</name>
    <dbReference type="NCBI Taxonomy" id="351671"/>
    <lineage>
        <taxon>Bacteria</taxon>
        <taxon>Pseudomonadati</taxon>
        <taxon>Pseudomonadota</taxon>
        <taxon>Gammaproteobacteria</taxon>
        <taxon>Enterobacterales</taxon>
        <taxon>Morganellaceae</taxon>
        <taxon>Xenorhabdus</taxon>
    </lineage>
</organism>
<gene>
    <name evidence="1" type="ORF">XDD1_3419</name>
</gene>
<accession>A0A068QWE5</accession>
<proteinExistence type="predicted"/>
<evidence type="ECO:0000313" key="2">
    <source>
        <dbReference type="Proteomes" id="UP000032721"/>
    </source>
</evidence>
<name>A0A068QWE5_9GAMM</name>